<evidence type="ECO:0000313" key="3">
    <source>
        <dbReference type="Proteomes" id="UP001498238"/>
    </source>
</evidence>
<gene>
    <name evidence="2" type="ORF">NCCP602_30180</name>
</gene>
<proteinExistence type="predicted"/>
<dbReference type="Pfam" id="PF12802">
    <property type="entry name" value="MarR_2"/>
    <property type="match status" value="1"/>
</dbReference>
<name>A0ABN0SRI3_9MICO</name>
<dbReference type="Proteomes" id="UP001498238">
    <property type="component" value="Unassembled WGS sequence"/>
</dbReference>
<feature type="domain" description="HTH marR-type" evidence="1">
    <location>
        <begin position="29"/>
        <end position="129"/>
    </location>
</feature>
<accession>A0ABN0SRI3</accession>
<dbReference type="PANTHER" id="PTHR33164:SF106">
    <property type="entry name" value="TRANSCRIPTIONAL REGULATORY PROTEIN"/>
    <property type="match status" value="1"/>
</dbReference>
<reference evidence="2 3" key="1">
    <citation type="submission" date="2024-01" db="EMBL/GenBank/DDBJ databases">
        <title>Characterization of antibiotic resistant novel bacterial strains and their environmental applications.</title>
        <authorList>
            <person name="Manzoor S."/>
            <person name="Abbas S."/>
            <person name="Arshad M."/>
            <person name="Ahmed I."/>
        </authorList>
    </citation>
    <scope>NUCLEOTIDE SEQUENCE [LARGE SCALE GENOMIC DNA]</scope>
    <source>
        <strain evidence="2 3">NCCP-602</strain>
    </source>
</reference>
<protein>
    <recommendedName>
        <fullName evidence="1">HTH marR-type domain-containing protein</fullName>
    </recommendedName>
</protein>
<dbReference type="PANTHER" id="PTHR33164">
    <property type="entry name" value="TRANSCRIPTIONAL REGULATOR, MARR FAMILY"/>
    <property type="match status" value="1"/>
</dbReference>
<sequence length="154" mass="16407">MNASKRQERSLDPELYRRYLAALTLFHQAAADSVGLSGTDYQASNLLELDGPMASSELARRLGLSLAAGSRLADRLVEAGVARRHADSTDRRRVIIEHSGVLPGELARTLDRVREPIAAALASMSSEQLSGVAAYLAAATSAYAQSARSLSDVP</sequence>
<dbReference type="EMBL" id="BAAAAF010000015">
    <property type="protein sequence ID" value="GAA0037057.1"/>
    <property type="molecule type" value="Genomic_DNA"/>
</dbReference>
<dbReference type="SUPFAM" id="SSF46785">
    <property type="entry name" value="Winged helix' DNA-binding domain"/>
    <property type="match status" value="1"/>
</dbReference>
<dbReference type="Gene3D" id="1.10.10.10">
    <property type="entry name" value="Winged helix-like DNA-binding domain superfamily/Winged helix DNA-binding domain"/>
    <property type="match status" value="1"/>
</dbReference>
<dbReference type="InterPro" id="IPR039422">
    <property type="entry name" value="MarR/SlyA-like"/>
</dbReference>
<comment type="caution">
    <text evidence="2">The sequence shown here is derived from an EMBL/GenBank/DDBJ whole genome shotgun (WGS) entry which is preliminary data.</text>
</comment>
<evidence type="ECO:0000259" key="1">
    <source>
        <dbReference type="SMART" id="SM00347"/>
    </source>
</evidence>
<evidence type="ECO:0000313" key="2">
    <source>
        <dbReference type="EMBL" id="GAA0037057.1"/>
    </source>
</evidence>
<dbReference type="RefSeq" id="WP_339393712.1">
    <property type="nucleotide sequence ID" value="NZ_BAAAAF010000015.1"/>
</dbReference>
<dbReference type="InterPro" id="IPR036388">
    <property type="entry name" value="WH-like_DNA-bd_sf"/>
</dbReference>
<dbReference type="InterPro" id="IPR036390">
    <property type="entry name" value="WH_DNA-bd_sf"/>
</dbReference>
<organism evidence="2 3">
    <name type="scientific">Brevibacterium metallidurans</name>
    <dbReference type="NCBI Taxonomy" id="1482676"/>
    <lineage>
        <taxon>Bacteria</taxon>
        <taxon>Bacillati</taxon>
        <taxon>Actinomycetota</taxon>
        <taxon>Actinomycetes</taxon>
        <taxon>Micrococcales</taxon>
        <taxon>Brevibacteriaceae</taxon>
        <taxon>Brevibacterium</taxon>
    </lineage>
</organism>
<keyword evidence="3" id="KW-1185">Reference proteome</keyword>
<dbReference type="InterPro" id="IPR000835">
    <property type="entry name" value="HTH_MarR-typ"/>
</dbReference>
<dbReference type="SMART" id="SM00347">
    <property type="entry name" value="HTH_MARR"/>
    <property type="match status" value="1"/>
</dbReference>